<dbReference type="PANTHER" id="PTHR30346:SF0">
    <property type="entry name" value="HCA OPERON TRANSCRIPTIONAL ACTIVATOR HCAR"/>
    <property type="match status" value="1"/>
</dbReference>
<keyword evidence="3" id="KW-0238">DNA-binding</keyword>
<proteinExistence type="inferred from homology"/>
<feature type="domain" description="HTH lysR-type" evidence="5">
    <location>
        <begin position="11"/>
        <end position="68"/>
    </location>
</feature>
<dbReference type="KEGG" id="fbl:Fbal_1221"/>
<dbReference type="Gene3D" id="1.10.10.10">
    <property type="entry name" value="Winged helix-like DNA-binding domain superfamily/Winged helix DNA-binding domain"/>
    <property type="match status" value="1"/>
</dbReference>
<dbReference type="SUPFAM" id="SSF46785">
    <property type="entry name" value="Winged helix' DNA-binding domain"/>
    <property type="match status" value="1"/>
</dbReference>
<dbReference type="Pfam" id="PF00126">
    <property type="entry name" value="HTH_1"/>
    <property type="match status" value="1"/>
</dbReference>
<dbReference type="PROSITE" id="PS50931">
    <property type="entry name" value="HTH_LYSR"/>
    <property type="match status" value="1"/>
</dbReference>
<dbReference type="AlphaFoldDB" id="E1SL52"/>
<dbReference type="InterPro" id="IPR036388">
    <property type="entry name" value="WH-like_DNA-bd_sf"/>
</dbReference>
<dbReference type="FunFam" id="1.10.10.10:FF:000001">
    <property type="entry name" value="LysR family transcriptional regulator"/>
    <property type="match status" value="1"/>
</dbReference>
<dbReference type="PANTHER" id="PTHR30346">
    <property type="entry name" value="TRANSCRIPTIONAL DUAL REGULATOR HCAR-RELATED"/>
    <property type="match status" value="1"/>
</dbReference>
<keyword evidence="2" id="KW-0805">Transcription regulation</keyword>
<dbReference type="GO" id="GO:0003677">
    <property type="term" value="F:DNA binding"/>
    <property type="evidence" value="ECO:0007669"/>
    <property type="project" value="UniProtKB-KW"/>
</dbReference>
<organism evidence="6 7">
    <name type="scientific">Ferrimonas balearica (strain DSM 9799 / CCM 4581 / KCTC 23876 / PAT)</name>
    <dbReference type="NCBI Taxonomy" id="550540"/>
    <lineage>
        <taxon>Bacteria</taxon>
        <taxon>Pseudomonadati</taxon>
        <taxon>Pseudomonadota</taxon>
        <taxon>Gammaproteobacteria</taxon>
        <taxon>Alteromonadales</taxon>
        <taxon>Ferrimonadaceae</taxon>
        <taxon>Ferrimonas</taxon>
    </lineage>
</organism>
<evidence type="ECO:0000313" key="6">
    <source>
        <dbReference type="EMBL" id="ADN75430.1"/>
    </source>
</evidence>
<dbReference type="SUPFAM" id="SSF53850">
    <property type="entry name" value="Periplasmic binding protein-like II"/>
    <property type="match status" value="1"/>
</dbReference>
<comment type="similarity">
    <text evidence="1">Belongs to the LysR transcriptional regulatory family.</text>
</comment>
<dbReference type="GeneID" id="67181454"/>
<accession>E1SL52</accession>
<keyword evidence="4" id="KW-0804">Transcription</keyword>
<dbReference type="InterPro" id="IPR036390">
    <property type="entry name" value="WH_DNA-bd_sf"/>
</dbReference>
<keyword evidence="7" id="KW-1185">Reference proteome</keyword>
<protein>
    <submittedName>
        <fullName evidence="6">Transcriptional regulator, LysR family</fullName>
    </submittedName>
</protein>
<dbReference type="eggNOG" id="COG0583">
    <property type="taxonomic scope" value="Bacteria"/>
</dbReference>
<dbReference type="STRING" id="550540.Fbal_1221"/>
<dbReference type="HOGENOM" id="CLU_039613_6_4_6"/>
<evidence type="ECO:0000259" key="5">
    <source>
        <dbReference type="PROSITE" id="PS50931"/>
    </source>
</evidence>
<dbReference type="Gene3D" id="3.40.190.10">
    <property type="entry name" value="Periplasmic binding protein-like II"/>
    <property type="match status" value="2"/>
</dbReference>
<reference evidence="6 7" key="1">
    <citation type="journal article" date="2010" name="Stand. Genomic Sci.">
        <title>Complete genome sequence of Ferrimonas balearica type strain (PAT).</title>
        <authorList>
            <person name="Nolan M."/>
            <person name="Sikorski J."/>
            <person name="Davenport K."/>
            <person name="Lucas S."/>
            <person name="Glavina Del Rio T."/>
            <person name="Tice H."/>
            <person name="Cheng J."/>
            <person name="Goodwin L."/>
            <person name="Pitluck S."/>
            <person name="Liolios K."/>
            <person name="Ivanova N."/>
            <person name="Mavromatis K."/>
            <person name="Ovchinnikova G."/>
            <person name="Pati A."/>
            <person name="Chen A."/>
            <person name="Palaniappan K."/>
            <person name="Land M."/>
            <person name="Hauser L."/>
            <person name="Chang Y."/>
            <person name="Jeffries C."/>
            <person name="Tapia R."/>
            <person name="Brettin T."/>
            <person name="Detter J."/>
            <person name="Han C."/>
            <person name="Yasawong M."/>
            <person name="Rohde M."/>
            <person name="Tindall B."/>
            <person name="Goker M."/>
            <person name="Woyke T."/>
            <person name="Bristow J."/>
            <person name="Eisen J."/>
            <person name="Markowitz V."/>
            <person name="Hugenholtz P."/>
            <person name="Kyrpides N."/>
            <person name="Klenk H."/>
            <person name="Lapidus A."/>
        </authorList>
    </citation>
    <scope>NUCLEOTIDE SEQUENCE [LARGE SCALE GENOMIC DNA]</scope>
    <source>
        <strain evidence="7">DSM 9799 / CCM 4581 / KCTC 23876 / PAT</strain>
    </source>
</reference>
<dbReference type="OrthoDB" id="646694at2"/>
<dbReference type="RefSeq" id="WP_013344736.1">
    <property type="nucleotide sequence ID" value="NC_014541.1"/>
</dbReference>
<evidence type="ECO:0000256" key="1">
    <source>
        <dbReference type="ARBA" id="ARBA00009437"/>
    </source>
</evidence>
<dbReference type="InterPro" id="IPR005119">
    <property type="entry name" value="LysR_subst-bd"/>
</dbReference>
<dbReference type="PRINTS" id="PR00039">
    <property type="entry name" value="HTHLYSR"/>
</dbReference>
<dbReference type="GO" id="GO:0032993">
    <property type="term" value="C:protein-DNA complex"/>
    <property type="evidence" value="ECO:0007669"/>
    <property type="project" value="TreeGrafter"/>
</dbReference>
<gene>
    <name evidence="6" type="ordered locus">Fbal_1221</name>
</gene>
<sequence length="304" mass="34153">MPAAGLISDKLTLRMLRYFYVLSQTRHFGQAADRLNITTSPLSHKIKELESLLGVTLFLRNSRNVELTEAGEALQNECDHLFQVVEHAVHRVQRVAEAGRGVVKLGLVSSAFWSGLGQHLGAFQQRYPDQQIDLVEANPEQQKRMVIEHQIDVGLVRFADAMNIHPLSARKLTEETFVVAMTRQHPLARHNRLSLDALRDAEFALFNRRNSASADLFINECKKRNLVPKIIKEFVEPNTLMAYVAHSDSVTIVPSSFANHGWDNIRFVPLKEAIGAGLYAIYDRSTLSPSAHAFVSAFGQSDKR</sequence>
<dbReference type="Proteomes" id="UP000006683">
    <property type="component" value="Chromosome"/>
</dbReference>
<evidence type="ECO:0000313" key="7">
    <source>
        <dbReference type="Proteomes" id="UP000006683"/>
    </source>
</evidence>
<dbReference type="EMBL" id="CP002209">
    <property type="protein sequence ID" value="ADN75430.1"/>
    <property type="molecule type" value="Genomic_DNA"/>
</dbReference>
<evidence type="ECO:0000256" key="2">
    <source>
        <dbReference type="ARBA" id="ARBA00023015"/>
    </source>
</evidence>
<dbReference type="GO" id="GO:0003700">
    <property type="term" value="F:DNA-binding transcription factor activity"/>
    <property type="evidence" value="ECO:0007669"/>
    <property type="project" value="InterPro"/>
</dbReference>
<evidence type="ECO:0000256" key="3">
    <source>
        <dbReference type="ARBA" id="ARBA00023125"/>
    </source>
</evidence>
<name>E1SL52_FERBD</name>
<dbReference type="Pfam" id="PF03466">
    <property type="entry name" value="LysR_substrate"/>
    <property type="match status" value="1"/>
</dbReference>
<evidence type="ECO:0000256" key="4">
    <source>
        <dbReference type="ARBA" id="ARBA00023163"/>
    </source>
</evidence>
<dbReference type="InterPro" id="IPR000847">
    <property type="entry name" value="LysR_HTH_N"/>
</dbReference>